<feature type="compositionally biased region" description="Pro residues" evidence="1">
    <location>
        <begin position="19"/>
        <end position="28"/>
    </location>
</feature>
<sequence>MVQYYWYPGAFPPQQQQPMTPPAQPPSPGRQEESYIENILRMNRGKLGTFYFTFENNKEWNAKVIQGYVEAAGRDHVIISDPNGKRYLMLMIYLDYVTFDEEINYNL</sequence>
<dbReference type="RefSeq" id="WP_142608497.1">
    <property type="nucleotide sequence ID" value="NZ_VDGG01000043.1"/>
</dbReference>
<keyword evidence="3" id="KW-1185">Reference proteome</keyword>
<dbReference type="Pfam" id="PF09671">
    <property type="entry name" value="Spore_GerQ"/>
    <property type="match status" value="1"/>
</dbReference>
<name>A0A544SUC4_9BACI</name>
<reference evidence="2 3" key="1">
    <citation type="submission" date="2019-05" db="EMBL/GenBank/DDBJ databases">
        <title>Psychrobacillus vulpis sp. nov., a new species isolated from feces of a red fox that inhabits in The Tablas de Daimiel Natural Park, Albacete, Spain.</title>
        <authorList>
            <person name="Rodriguez M."/>
            <person name="Reina J.C."/>
            <person name="Bejar V."/>
            <person name="Llamas I."/>
        </authorList>
    </citation>
    <scope>NUCLEOTIDE SEQUENCE [LARGE SCALE GENOMIC DNA]</scope>
    <source>
        <strain evidence="2 3">NHI-2</strain>
    </source>
</reference>
<organism evidence="2 3">
    <name type="scientific">Psychrobacillus soli</name>
    <dbReference type="NCBI Taxonomy" id="1543965"/>
    <lineage>
        <taxon>Bacteria</taxon>
        <taxon>Bacillati</taxon>
        <taxon>Bacillota</taxon>
        <taxon>Bacilli</taxon>
        <taxon>Bacillales</taxon>
        <taxon>Bacillaceae</taxon>
        <taxon>Psychrobacillus</taxon>
    </lineage>
</organism>
<feature type="region of interest" description="Disordered" evidence="1">
    <location>
        <begin position="11"/>
        <end position="32"/>
    </location>
</feature>
<dbReference type="InterPro" id="IPR014099">
    <property type="entry name" value="Spore_coat_GerQ"/>
</dbReference>
<comment type="caution">
    <text evidence="2">The sequence shown here is derived from an EMBL/GenBank/DDBJ whole genome shotgun (WGS) entry which is preliminary data.</text>
</comment>
<dbReference type="OrthoDB" id="1643178at2"/>
<dbReference type="NCBIfam" id="TIGR02728">
    <property type="entry name" value="spore_gerQ"/>
    <property type="match status" value="1"/>
</dbReference>
<proteinExistence type="predicted"/>
<gene>
    <name evidence="2" type="primary">gerQ</name>
    <name evidence="2" type="ORF">FG383_16510</name>
</gene>
<evidence type="ECO:0000256" key="1">
    <source>
        <dbReference type="SAM" id="MobiDB-lite"/>
    </source>
</evidence>
<keyword evidence="2" id="KW-0167">Capsid protein</keyword>
<accession>A0A544SUC4</accession>
<protein>
    <submittedName>
        <fullName evidence="2">Spore coat protein GerQ</fullName>
    </submittedName>
</protein>
<keyword evidence="2" id="KW-0946">Virion</keyword>
<dbReference type="EMBL" id="VDGG01000043">
    <property type="protein sequence ID" value="TQR08753.1"/>
    <property type="molecule type" value="Genomic_DNA"/>
</dbReference>
<dbReference type="Proteomes" id="UP000318937">
    <property type="component" value="Unassembled WGS sequence"/>
</dbReference>
<dbReference type="AlphaFoldDB" id="A0A544SUC4"/>
<evidence type="ECO:0000313" key="3">
    <source>
        <dbReference type="Proteomes" id="UP000318937"/>
    </source>
</evidence>
<evidence type="ECO:0000313" key="2">
    <source>
        <dbReference type="EMBL" id="TQR08753.1"/>
    </source>
</evidence>